<evidence type="ECO:0000313" key="6">
    <source>
        <dbReference type="Proteomes" id="UP000694680"/>
    </source>
</evidence>
<dbReference type="Pfam" id="PF00621">
    <property type="entry name" value="RhoGEF"/>
    <property type="match status" value="1"/>
</dbReference>
<feature type="compositionally biased region" description="Basic and acidic residues" evidence="2">
    <location>
        <begin position="1091"/>
        <end position="1102"/>
    </location>
</feature>
<dbReference type="InterPro" id="IPR001849">
    <property type="entry name" value="PH_domain"/>
</dbReference>
<evidence type="ECO:0000256" key="1">
    <source>
        <dbReference type="ARBA" id="ARBA00022658"/>
    </source>
</evidence>
<evidence type="ECO:0000259" key="4">
    <source>
        <dbReference type="PROSITE" id="PS50010"/>
    </source>
</evidence>
<dbReference type="Pfam" id="PF22697">
    <property type="entry name" value="SOS1_NGEF_PH"/>
    <property type="match status" value="1"/>
</dbReference>
<dbReference type="InterPro" id="IPR001331">
    <property type="entry name" value="GDS_CDC24_CS"/>
</dbReference>
<dbReference type="PROSITE" id="PS50010">
    <property type="entry name" value="DH_2"/>
    <property type="match status" value="1"/>
</dbReference>
<sequence>MLFGRAHSLAEPQKSHIQHPQSEAQMQIHPQRPGQIHPHAQMQLHQQAEKQPGNNILPPAQAQVLMHLPPSPKSQRCLRSAVVSSPHKFAQPGSTNSPHYYHPQQPPSNTCKPLLCIGTVSFSEKPCCPCTRRRKGGKCGRAQELRCQYRDSYQASIQHPVSVGQEKEKAVAATLEEDGDGGFFYCYNRSVFENTKRDLGCDVPDTKCDPEMQNDLASVDGSICQESLEKETFPYWKQGESSSAPCIEYKQVSALPLSNLVKKSTMDLNEPQDALSVKSFDHLHNMNGANPDLKTLINPPVLLSSQNFSDVSTKLSGLTFCPRKGSGEHMTTKPQEKLQNETLSVCSNLSKSSMTSENPHWCTSEGQCSSLSTAVVNASQKCEPVIVGGQQVRRSESAGSEVPQLHVVKCKNSTAFKLVSPKSSRKKMVIPDAAQPGSVLIARRSEHQIESQSQTDEHQEKKEQDVSKAASAHQRPDHLALGPVHPLFLGLASLTGCRDRMGRAIVELYGDHQGWRSAVTSQELFQMLLYFHYITRKEIRDAGLTLIFDAKKRNPEPELYKAIMLLHELNPQAVNSLVLMVDKESNNQPQKCPGIQTEVVTSLKTLFKLVEAKQLSSRLEGGLSHSYCDWLELHQKLFPFVCDLHEVSNLLLRAFTKLEERLRRDTVQNVQQCILDKRTLMRDILEDHQLVRLQRESGAILAHLRKESDFNYPHCKDLSDAVDSVTSLYNHVGEQAHVLVQRSYVLLEHLEYLLQLKEMEEHFIQIQLWFNTEGERQLLEVESVEHSGDRMEQILNSFTGFLIEANDRRNHALSLVSEAQQLQHRGLSYSETGMFGALVCTFKSCLEDFMYRAEACGRELQIMVNICDFCEQATALAKECNDYLDQNQFIIHSSQDKKQDSSSNSDTKATQYLLEKYGSGPSTSANHFVLQSFQDRFLHFSPEKFQEVKAQASALKGSWGMQLWNVAWLKCQEACQQLEERIQEVDLVNQPPSANSSWQIGHYVNVMSTNVQTVSPGGQTLVVQSTLGPQHPLWEDIVSGAVDVGKRKPILSTNTPSSANVACCNIIIKPEDGSDPKSIQGSNVTPPSPERPTRKSERESRRRQTNRARSVRDAAARSQSHTVGCQWFPWRRGRVPRSVSQDSGTKGAVTAGLSIPPEQQGRPSSSCSQHGQPSCKIFQEAQKFQISRHGSFCSYDSCMSGQKAAGDKHSSLPFRKYEETFCSQSPLQSTNNAVRLQRVMEELVFTEREYVRSLGYILTHYFPLMDRPDIPQELRGKQGIIFGNLEKLYNFHSHHFLPELETCHREPATVARCFLRHSESFGLYALYSKNKPRSDGLILHCHHDIFKRKQQELGDMMDLSSYLLRPIQRISKYSLLLQDMLALSGSHRPTEFTSSGCGSSPYVPVLTGSDMEREMAEVEAAADLVRFQMRHGNDLLTMDAIQDCDVNLKEQGQLVRQDEFTVFFKKKKCIRRVFLFEDLIIFSKTKRTDVGNDVYMYKQSFKTSDIGMTHNSTMSGLCFEIWFRRRKSEYTYTLKASSIELKRVWTNDLERILWNQASHSRGYLQQHHVAHFFV</sequence>
<feature type="compositionally biased region" description="Polar residues" evidence="2">
    <location>
        <begin position="1161"/>
        <end position="1172"/>
    </location>
</feature>
<dbReference type="SMART" id="SM00325">
    <property type="entry name" value="RhoGEF"/>
    <property type="match status" value="1"/>
</dbReference>
<feature type="domain" description="PH" evidence="3">
    <location>
        <begin position="1447"/>
        <end position="1554"/>
    </location>
</feature>
<gene>
    <name evidence="5" type="primary">LOC114466475</name>
</gene>
<dbReference type="SUPFAM" id="SSF50729">
    <property type="entry name" value="PH domain-like"/>
    <property type="match status" value="1"/>
</dbReference>
<feature type="region of interest" description="Disordered" evidence="2">
    <location>
        <begin position="1"/>
        <end position="56"/>
    </location>
</feature>
<dbReference type="Gene3D" id="1.20.900.10">
    <property type="entry name" value="Dbl homology (DH) domain"/>
    <property type="match status" value="1"/>
</dbReference>
<feature type="region of interest" description="Disordered" evidence="2">
    <location>
        <begin position="1136"/>
        <end position="1172"/>
    </location>
</feature>
<accession>A0A8C5GCI3</accession>
<dbReference type="GO" id="GO:0005085">
    <property type="term" value="F:guanyl-nucleotide exchange factor activity"/>
    <property type="evidence" value="ECO:0007669"/>
    <property type="project" value="UniProtKB-KW"/>
</dbReference>
<dbReference type="CDD" id="cd00160">
    <property type="entry name" value="RhoGEF"/>
    <property type="match status" value="1"/>
</dbReference>
<dbReference type="Gene3D" id="2.30.29.30">
    <property type="entry name" value="Pleckstrin-homology domain (PH domain)/Phosphotyrosine-binding domain (PTB)"/>
    <property type="match status" value="1"/>
</dbReference>
<feature type="domain" description="DH" evidence="4">
    <location>
        <begin position="1235"/>
        <end position="1435"/>
    </location>
</feature>
<evidence type="ECO:0000256" key="2">
    <source>
        <dbReference type="SAM" id="MobiDB-lite"/>
    </source>
</evidence>
<dbReference type="PROSITE" id="PS00741">
    <property type="entry name" value="DH_1"/>
    <property type="match status" value="1"/>
</dbReference>
<dbReference type="InterPro" id="IPR052231">
    <property type="entry name" value="Rho_GEF_signaling-related"/>
</dbReference>
<dbReference type="Ensembl" id="ENSGWIT00000030825.1">
    <property type="protein sequence ID" value="ENSGWIP00000028262.1"/>
    <property type="gene ID" value="ENSGWIG00000014758.1"/>
</dbReference>
<organism evidence="5 6">
    <name type="scientific">Gouania willdenowi</name>
    <name type="common">Blunt-snouted clingfish</name>
    <name type="synonym">Lepadogaster willdenowi</name>
    <dbReference type="NCBI Taxonomy" id="441366"/>
    <lineage>
        <taxon>Eukaryota</taxon>
        <taxon>Metazoa</taxon>
        <taxon>Chordata</taxon>
        <taxon>Craniata</taxon>
        <taxon>Vertebrata</taxon>
        <taxon>Euteleostomi</taxon>
        <taxon>Actinopterygii</taxon>
        <taxon>Neopterygii</taxon>
        <taxon>Teleostei</taxon>
        <taxon>Neoteleostei</taxon>
        <taxon>Acanthomorphata</taxon>
        <taxon>Ovalentaria</taxon>
        <taxon>Blenniimorphae</taxon>
        <taxon>Blenniiformes</taxon>
        <taxon>Gobiesocoidei</taxon>
        <taxon>Gobiesocidae</taxon>
        <taxon>Gobiesocinae</taxon>
        <taxon>Gouania</taxon>
    </lineage>
</organism>
<feature type="compositionally biased region" description="Basic and acidic residues" evidence="2">
    <location>
        <begin position="446"/>
        <end position="466"/>
    </location>
</feature>
<dbReference type="PANTHER" id="PTHR45845:SF2">
    <property type="entry name" value="RIKEN CDNA D630003M21 GENE"/>
    <property type="match status" value="1"/>
</dbReference>
<dbReference type="PROSITE" id="PS50003">
    <property type="entry name" value="PH_DOMAIN"/>
    <property type="match status" value="1"/>
</dbReference>
<dbReference type="GO" id="GO:0035556">
    <property type="term" value="P:intracellular signal transduction"/>
    <property type="evidence" value="ECO:0007669"/>
    <property type="project" value="InterPro"/>
</dbReference>
<dbReference type="InterPro" id="IPR035899">
    <property type="entry name" value="DBL_dom_sf"/>
</dbReference>
<dbReference type="CDD" id="cd13242">
    <property type="entry name" value="PH_puratrophin-1"/>
    <property type="match status" value="1"/>
</dbReference>
<evidence type="ECO:0000259" key="3">
    <source>
        <dbReference type="PROSITE" id="PS50003"/>
    </source>
</evidence>
<feature type="region of interest" description="Disordered" evidence="2">
    <location>
        <begin position="446"/>
        <end position="476"/>
    </location>
</feature>
<dbReference type="SUPFAM" id="SSF48065">
    <property type="entry name" value="DBL homology domain (DH-domain)"/>
    <property type="match status" value="1"/>
</dbReference>
<dbReference type="SMART" id="SM00233">
    <property type="entry name" value="PH"/>
    <property type="match status" value="1"/>
</dbReference>
<dbReference type="Proteomes" id="UP000694680">
    <property type="component" value="Chromosome 7"/>
</dbReference>
<proteinExistence type="predicted"/>
<reference evidence="5" key="1">
    <citation type="submission" date="2020-06" db="EMBL/GenBank/DDBJ databases">
        <authorList>
            <consortium name="Wellcome Sanger Institute Data Sharing"/>
        </authorList>
    </citation>
    <scope>NUCLEOTIDE SEQUENCE [LARGE SCALE GENOMIC DNA]</scope>
</reference>
<feature type="region of interest" description="Disordered" evidence="2">
    <location>
        <begin position="1072"/>
        <end position="1120"/>
    </location>
</feature>
<reference evidence="5" key="2">
    <citation type="submission" date="2025-08" db="UniProtKB">
        <authorList>
            <consortium name="Ensembl"/>
        </authorList>
    </citation>
    <scope>IDENTIFICATION</scope>
</reference>
<dbReference type="InterPro" id="IPR011993">
    <property type="entry name" value="PH-like_dom_sf"/>
</dbReference>
<reference evidence="5" key="3">
    <citation type="submission" date="2025-09" db="UniProtKB">
        <authorList>
            <consortium name="Ensembl"/>
        </authorList>
    </citation>
    <scope>IDENTIFICATION</scope>
</reference>
<name>A0A8C5GCI3_GOUWI</name>
<protein>
    <submittedName>
        <fullName evidence="5">Pleckstrin homology domain-containing family G member 4B-like</fullName>
    </submittedName>
</protein>
<keyword evidence="1" id="KW-0344">Guanine-nucleotide releasing factor</keyword>
<evidence type="ECO:0000313" key="5">
    <source>
        <dbReference type="Ensembl" id="ENSGWIP00000028262.1"/>
    </source>
</evidence>
<dbReference type="InterPro" id="IPR000219">
    <property type="entry name" value="DH_dom"/>
</dbReference>
<dbReference type="PANTHER" id="PTHR45845">
    <property type="entry name" value="RHO GUANINE NUCLEOTIDE EXCHANGE FACTOR-RELATED"/>
    <property type="match status" value="1"/>
</dbReference>
<keyword evidence="6" id="KW-1185">Reference proteome</keyword>
<dbReference type="InterPro" id="IPR055251">
    <property type="entry name" value="SOS1_NGEF_PH"/>
</dbReference>